<name>D1NTT3_9BIFI</name>
<proteinExistence type="predicted"/>
<dbReference type="STRING" id="561180.BIFGAL_03250"/>
<sequence length="41" mass="4548">MWHMPSHANSHSAMMPLTMLYAYDVTHCDTLATRGQSVTPG</sequence>
<dbReference type="Proteomes" id="UP000003656">
    <property type="component" value="Unassembled WGS sequence"/>
</dbReference>
<comment type="caution">
    <text evidence="1">The sequence shown here is derived from an EMBL/GenBank/DDBJ whole genome shotgun (WGS) entry which is preliminary data.</text>
</comment>
<dbReference type="AlphaFoldDB" id="D1NTT3"/>
<accession>D1NTT3</accession>
<protein>
    <submittedName>
        <fullName evidence="1">Uncharacterized protein</fullName>
    </submittedName>
</protein>
<reference evidence="1 2" key="1">
    <citation type="submission" date="2009-11" db="EMBL/GenBank/DDBJ databases">
        <authorList>
            <person name="Weinstock G."/>
            <person name="Sodergren E."/>
            <person name="Clifton S."/>
            <person name="Fulton L."/>
            <person name="Fulton B."/>
            <person name="Courtney L."/>
            <person name="Fronick C."/>
            <person name="Harrison M."/>
            <person name="Strong C."/>
            <person name="Farmer C."/>
            <person name="Delahaunty K."/>
            <person name="Markovic C."/>
            <person name="Hall O."/>
            <person name="Minx P."/>
            <person name="Tomlinson C."/>
            <person name="Mitreva M."/>
            <person name="Nelson J."/>
            <person name="Hou S."/>
            <person name="Wollam A."/>
            <person name="Pepin K.H."/>
            <person name="Johnson M."/>
            <person name="Bhonagiri V."/>
            <person name="Nash W.E."/>
            <person name="Warren W."/>
            <person name="Chinwalla A."/>
            <person name="Mardis E.R."/>
            <person name="Wilson R.K."/>
        </authorList>
    </citation>
    <scope>NUCLEOTIDE SEQUENCE [LARGE SCALE GENOMIC DNA]</scope>
    <source>
        <strain evidence="1 2">DSM 20093</strain>
    </source>
</reference>
<evidence type="ECO:0000313" key="1">
    <source>
        <dbReference type="EMBL" id="EFA23137.1"/>
    </source>
</evidence>
<gene>
    <name evidence="1" type="ORF">BIFGAL_03250</name>
</gene>
<evidence type="ECO:0000313" key="2">
    <source>
        <dbReference type="Proteomes" id="UP000003656"/>
    </source>
</evidence>
<dbReference type="EMBL" id="ABXB03000002">
    <property type="protein sequence ID" value="EFA23137.1"/>
    <property type="molecule type" value="Genomic_DNA"/>
</dbReference>
<organism evidence="1 2">
    <name type="scientific">Bifidobacterium gallicum DSM 20093 = LMG 11596</name>
    <dbReference type="NCBI Taxonomy" id="561180"/>
    <lineage>
        <taxon>Bacteria</taxon>
        <taxon>Bacillati</taxon>
        <taxon>Actinomycetota</taxon>
        <taxon>Actinomycetes</taxon>
        <taxon>Bifidobacteriales</taxon>
        <taxon>Bifidobacteriaceae</taxon>
        <taxon>Bifidobacterium</taxon>
    </lineage>
</organism>